<gene>
    <name evidence="3" type="ORF">ATEIFO6365_0004013200</name>
</gene>
<dbReference type="GO" id="GO:0004526">
    <property type="term" value="F:ribonuclease P activity"/>
    <property type="evidence" value="ECO:0007669"/>
    <property type="project" value="TreeGrafter"/>
</dbReference>
<accession>A0A5M3ZEU2</accession>
<dbReference type="Gene3D" id="3.30.1200.10">
    <property type="entry name" value="YggU-like"/>
    <property type="match status" value="1"/>
</dbReference>
<evidence type="ECO:0000256" key="1">
    <source>
        <dbReference type="ARBA" id="ARBA00010364"/>
    </source>
</evidence>
<dbReference type="GO" id="GO:0005655">
    <property type="term" value="C:nucleolar ribonuclease P complex"/>
    <property type="evidence" value="ECO:0007669"/>
    <property type="project" value="InterPro"/>
</dbReference>
<feature type="domain" description="Ribonucleases P/MRP subunit Pop8-like" evidence="2">
    <location>
        <begin position="262"/>
        <end position="348"/>
    </location>
</feature>
<dbReference type="PANTHER" id="PTHR28173:SF1">
    <property type="entry name" value="RIBONUCLEASES P_MRP PROTEIN SUBUNIT POP8"/>
    <property type="match status" value="1"/>
</dbReference>
<dbReference type="InterPro" id="IPR003746">
    <property type="entry name" value="DUF167"/>
</dbReference>
<dbReference type="Proteomes" id="UP000452235">
    <property type="component" value="Unassembled WGS sequence"/>
</dbReference>
<proteinExistence type="inferred from homology"/>
<protein>
    <recommendedName>
        <fullName evidence="2">Ribonucleases P/MRP subunit Pop8-like domain-containing protein</fullName>
    </recommendedName>
</protein>
<dbReference type="InterPro" id="IPR036591">
    <property type="entry name" value="YggU-like_sf"/>
</dbReference>
<dbReference type="OrthoDB" id="5530243at2759"/>
<sequence length="385" mass="41379">MFGACRLRLSPVKTGGSSRVTFGTFGPANGARKQPKSGGMSSSIAPGHSDDPIRDSIHSTRALAVVADRNHPTAKARTSNPTLKKYNLHISCNIKPNSAGHREGITAVGAEKIDVCVAAVPRKGEANVAVARLFAQILRVPKSNVDVIRGLKSRDKVISVADLEIDAETEENFLRNIRQKLEEAVLIPPRDITGIRWGFQLFVPPAPHRKIPTTYERFYPHQFTKGACIPTFSMSATTKRKSPDDATVQSKATSFTARNPAWTYLKLQLVHQPGTSVSVQSAPLDPLTARTYLTAALSQFLGLTGTTISVDILKVSPETEQEQPTEKIVWIRVPRQDASAVVAAVSSWIGGGSGGAAGNVAWRIRAKGNYLGALVQGSGSDLFVP</sequence>
<dbReference type="GO" id="GO:0034965">
    <property type="term" value="P:intronic box C/D snoRNA processing"/>
    <property type="evidence" value="ECO:0007669"/>
    <property type="project" value="TreeGrafter"/>
</dbReference>
<dbReference type="AlphaFoldDB" id="A0A5M3ZEU2"/>
<dbReference type="GO" id="GO:0000294">
    <property type="term" value="P:nuclear-transcribed mRNA catabolic process, RNase MRP-dependent"/>
    <property type="evidence" value="ECO:0007669"/>
    <property type="project" value="TreeGrafter"/>
</dbReference>
<dbReference type="VEuPathDB" id="FungiDB:ATEG_09359"/>
<dbReference type="Pfam" id="PF20976">
    <property type="entry name" value="Pop8"/>
    <property type="match status" value="1"/>
</dbReference>
<dbReference type="PANTHER" id="PTHR28173">
    <property type="entry name" value="RIBONUCLEASES P/MRP PROTEIN SUBUNIT POP8"/>
    <property type="match status" value="1"/>
</dbReference>
<dbReference type="GO" id="GO:0008033">
    <property type="term" value="P:tRNA processing"/>
    <property type="evidence" value="ECO:0007669"/>
    <property type="project" value="InterPro"/>
</dbReference>
<dbReference type="InterPro" id="IPR020347">
    <property type="entry name" value="Pop8"/>
</dbReference>
<dbReference type="NCBIfam" id="TIGR00251">
    <property type="entry name" value="DUF167 family protein"/>
    <property type="match status" value="1"/>
</dbReference>
<dbReference type="Pfam" id="PF02594">
    <property type="entry name" value="DUF167"/>
    <property type="match status" value="1"/>
</dbReference>
<organism evidence="3 4">
    <name type="scientific">Aspergillus terreus</name>
    <dbReference type="NCBI Taxonomy" id="33178"/>
    <lineage>
        <taxon>Eukaryota</taxon>
        <taxon>Fungi</taxon>
        <taxon>Dikarya</taxon>
        <taxon>Ascomycota</taxon>
        <taxon>Pezizomycotina</taxon>
        <taxon>Eurotiomycetes</taxon>
        <taxon>Eurotiomycetidae</taxon>
        <taxon>Eurotiales</taxon>
        <taxon>Aspergillaceae</taxon>
        <taxon>Aspergillus</taxon>
        <taxon>Aspergillus subgen. Circumdati</taxon>
    </lineage>
</organism>
<comment type="caution">
    <text evidence="3">The sequence shown here is derived from an EMBL/GenBank/DDBJ whole genome shotgun (WGS) entry which is preliminary data.</text>
</comment>
<dbReference type="SUPFAM" id="SSF69786">
    <property type="entry name" value="YggU-like"/>
    <property type="match status" value="1"/>
</dbReference>
<reference evidence="3 4" key="1">
    <citation type="submission" date="2020-01" db="EMBL/GenBank/DDBJ databases">
        <title>Aspergillus terreus IFO 6365 whole genome shotgun sequence.</title>
        <authorList>
            <person name="Kanamasa S."/>
            <person name="Takahashi H."/>
        </authorList>
    </citation>
    <scope>NUCLEOTIDE SEQUENCE [LARGE SCALE GENOMIC DNA]</scope>
    <source>
        <strain evidence="3 4">IFO 6365</strain>
    </source>
</reference>
<dbReference type="GO" id="GO:0000171">
    <property type="term" value="F:ribonuclease MRP activity"/>
    <property type="evidence" value="ECO:0007669"/>
    <property type="project" value="TreeGrafter"/>
</dbReference>
<dbReference type="EMBL" id="BLJY01000004">
    <property type="protein sequence ID" value="GFF15013.1"/>
    <property type="molecule type" value="Genomic_DNA"/>
</dbReference>
<dbReference type="InterPro" id="IPR049128">
    <property type="entry name" value="Pop8-like_dom"/>
</dbReference>
<dbReference type="SMART" id="SM01152">
    <property type="entry name" value="DUF167"/>
    <property type="match status" value="1"/>
</dbReference>
<keyword evidence="4" id="KW-1185">Reference proteome</keyword>
<evidence type="ECO:0000259" key="2">
    <source>
        <dbReference type="Pfam" id="PF20976"/>
    </source>
</evidence>
<name>A0A5M3ZEU2_ASPTE</name>
<evidence type="ECO:0000313" key="4">
    <source>
        <dbReference type="Proteomes" id="UP000452235"/>
    </source>
</evidence>
<evidence type="ECO:0000313" key="3">
    <source>
        <dbReference type="EMBL" id="GFF15013.1"/>
    </source>
</evidence>
<dbReference type="GO" id="GO:0000172">
    <property type="term" value="C:ribonuclease MRP complex"/>
    <property type="evidence" value="ECO:0007669"/>
    <property type="project" value="InterPro"/>
</dbReference>
<comment type="similarity">
    <text evidence="1">Belongs to the UPF0235 family.</text>
</comment>
<dbReference type="HAMAP" id="MF_00634">
    <property type="entry name" value="UPF0235"/>
    <property type="match status" value="1"/>
</dbReference>